<feature type="region of interest" description="Disordered" evidence="5">
    <location>
        <begin position="211"/>
        <end position="253"/>
    </location>
</feature>
<feature type="compositionally biased region" description="Acidic residues" evidence="5">
    <location>
        <begin position="1061"/>
        <end position="1075"/>
    </location>
</feature>
<dbReference type="InterPro" id="IPR015943">
    <property type="entry name" value="WD40/YVTN_repeat-like_dom_sf"/>
</dbReference>
<evidence type="ECO:0000256" key="5">
    <source>
        <dbReference type="SAM" id="MobiDB-lite"/>
    </source>
</evidence>
<evidence type="ECO:0000313" key="7">
    <source>
        <dbReference type="Proteomes" id="UP000076744"/>
    </source>
</evidence>
<feature type="compositionally biased region" description="Pro residues" evidence="5">
    <location>
        <begin position="888"/>
        <end position="900"/>
    </location>
</feature>
<dbReference type="InterPro" id="IPR036322">
    <property type="entry name" value="WD40_repeat_dom_sf"/>
</dbReference>
<reference evidence="6 7" key="1">
    <citation type="journal article" date="2016" name="Genome Biol. Evol.">
        <title>Divergent and convergent evolution of fungal pathogenicity.</title>
        <authorList>
            <person name="Shang Y."/>
            <person name="Xiao G."/>
            <person name="Zheng P."/>
            <person name="Cen K."/>
            <person name="Zhan S."/>
            <person name="Wang C."/>
        </authorList>
    </citation>
    <scope>NUCLEOTIDE SEQUENCE [LARGE SCALE GENOMIC DNA]</scope>
    <source>
        <strain evidence="6 7">ARSEF 2679</strain>
    </source>
</reference>
<accession>A0A168CCI2</accession>
<dbReference type="EMBL" id="AZHB01000003">
    <property type="protein sequence ID" value="OAA71223.1"/>
    <property type="molecule type" value="Genomic_DNA"/>
</dbReference>
<dbReference type="PROSITE" id="PS00678">
    <property type="entry name" value="WD_REPEATS_1"/>
    <property type="match status" value="2"/>
</dbReference>
<proteinExistence type="inferred from homology"/>
<evidence type="ECO:0000313" key="6">
    <source>
        <dbReference type="EMBL" id="OAA71223.1"/>
    </source>
</evidence>
<dbReference type="GO" id="GO:0031932">
    <property type="term" value="C:TORC2 complex"/>
    <property type="evidence" value="ECO:0007669"/>
    <property type="project" value="InterPro"/>
</dbReference>
<feature type="compositionally biased region" description="Gly residues" evidence="5">
    <location>
        <begin position="15"/>
        <end position="25"/>
    </location>
</feature>
<feature type="region of interest" description="Disordered" evidence="5">
    <location>
        <begin position="879"/>
        <end position="906"/>
    </location>
</feature>
<dbReference type="PROSITE" id="PS50082">
    <property type="entry name" value="WD_REPEATS_2"/>
    <property type="match status" value="1"/>
</dbReference>
<organism evidence="6 7">
    <name type="scientific">Cordyceps fumosorosea (strain ARSEF 2679)</name>
    <name type="common">Isaria fumosorosea</name>
    <dbReference type="NCBI Taxonomy" id="1081104"/>
    <lineage>
        <taxon>Eukaryota</taxon>
        <taxon>Fungi</taxon>
        <taxon>Dikarya</taxon>
        <taxon>Ascomycota</taxon>
        <taxon>Pezizomycotina</taxon>
        <taxon>Sordariomycetes</taxon>
        <taxon>Hypocreomycetidae</taxon>
        <taxon>Hypocreales</taxon>
        <taxon>Cordycipitaceae</taxon>
        <taxon>Cordyceps</taxon>
    </lineage>
</organism>
<dbReference type="GO" id="GO:0032956">
    <property type="term" value="P:regulation of actin cytoskeleton organization"/>
    <property type="evidence" value="ECO:0007669"/>
    <property type="project" value="TreeGrafter"/>
</dbReference>
<dbReference type="Proteomes" id="UP000076744">
    <property type="component" value="Unassembled WGS sequence"/>
</dbReference>
<comment type="caution">
    <text evidence="6">The sequence shown here is derived from an EMBL/GenBank/DDBJ whole genome shotgun (WGS) entry which is preliminary data.</text>
</comment>
<dbReference type="SMART" id="SM00320">
    <property type="entry name" value="WD40"/>
    <property type="match status" value="5"/>
</dbReference>
<dbReference type="GO" id="GO:0031929">
    <property type="term" value="P:TOR signaling"/>
    <property type="evidence" value="ECO:0007669"/>
    <property type="project" value="InterPro"/>
</dbReference>
<dbReference type="Gene3D" id="2.130.10.10">
    <property type="entry name" value="YVTN repeat-like/Quinoprotein amine dehydrogenase"/>
    <property type="match status" value="1"/>
</dbReference>
<feature type="repeat" description="WD" evidence="4">
    <location>
        <begin position="785"/>
        <end position="826"/>
    </location>
</feature>
<dbReference type="OrthoDB" id="10248252at2759"/>
<dbReference type="InterPro" id="IPR037588">
    <property type="entry name" value="MLST8"/>
</dbReference>
<dbReference type="InterPro" id="IPR019775">
    <property type="entry name" value="WD40_repeat_CS"/>
</dbReference>
<dbReference type="AlphaFoldDB" id="A0A168CCI2"/>
<keyword evidence="2 4" id="KW-0853">WD repeat</keyword>
<dbReference type="GeneID" id="30018066"/>
<keyword evidence="3" id="KW-0677">Repeat</keyword>
<comment type="similarity">
    <text evidence="1">Belongs to the WD repeat LST8 family.</text>
</comment>
<dbReference type="InterPro" id="IPR001680">
    <property type="entry name" value="WD40_rpt"/>
</dbReference>
<evidence type="ECO:0000256" key="3">
    <source>
        <dbReference type="ARBA" id="ARBA00022737"/>
    </source>
</evidence>
<feature type="region of interest" description="Disordered" evidence="5">
    <location>
        <begin position="1056"/>
        <end position="1075"/>
    </location>
</feature>
<dbReference type="GO" id="GO:0031931">
    <property type="term" value="C:TORC1 complex"/>
    <property type="evidence" value="ECO:0007669"/>
    <property type="project" value="InterPro"/>
</dbReference>
<keyword evidence="7" id="KW-1185">Reference proteome</keyword>
<dbReference type="PANTHER" id="PTHR19842:SF2">
    <property type="entry name" value="WD REPEAT PROTEIN (AFU_ORTHOLOGUE AFUA_5G04300)"/>
    <property type="match status" value="1"/>
</dbReference>
<feature type="region of interest" description="Disordered" evidence="5">
    <location>
        <begin position="1"/>
        <end position="88"/>
    </location>
</feature>
<dbReference type="RefSeq" id="XP_018707104.1">
    <property type="nucleotide sequence ID" value="XM_018845381.1"/>
</dbReference>
<evidence type="ECO:0000256" key="2">
    <source>
        <dbReference type="ARBA" id="ARBA00022574"/>
    </source>
</evidence>
<sequence>MGSQDAGAVYSGAVPGVGGRGGGGDGGDRGGRGGSGRRSSNTSQTNGGGYARREPEMDGSDEEPPSKRLRFGASPLIRSSEETPHPRKERSLANLYSVLHPHIIIAIAPLSFDKFNRAEIAVQAGHILAKDAQFLSLLNGGEVARQRRTQEVVGQLCLLPQYHRNGGPRPKAPKLIKQEPTALPSTSMHGIPAAPTTVTGASRAPKHQTLPFAAPASLPNRFNRPLRNPYRPRAKRETSPRPPPQWAQSGQRPYLSWSERDAIQRGKRLEFFKAKSLSGEPAVYHVDFSTAEIATMIDEMKLYLQMAIPHTAIALRQLCDEYPVALLMEGKLPGRTEQDIRKFCSDLFADQATDSRGARTLLLQGESTPQRQEQQRDALVSSLLFARELEGNAGMGRTRRFVNFQASFKQIYEDGLSLAAEFTNCAGDISTMTWVPNQNIICGTTAHSDAHNQQYNKPGNLLLCSISKGVLRAFPDHRIPRPLVPKGENSTIAMRQSQDPWIYSSVVSSDYDNIHGLAYTSSFDWTIKAWKVDQDGSSMEAVATFKQNGNVNFVAVARDGSGRVAVAADANTEAVRIYTMDPTNMTESPYYTISCSRTDANGSDKWAYFPATVQWGIAPGTQHLLLVGYSPRSLTDDEQDIPDDKQQTGEILLWDARDRRLLPVLTATAANVFEVAWHPTVCGFVVGTSPVGLHIDQGVRTQVHVFGQDRIQHPDGAYSELNKLDCFASDINELTIVSNSRQSAYVTAACTDGNVYVWDMAQGDKPIHVLRHGGPLEGLLRAEDREREDTGVKFTAWGRDLTRLYTGSSDGVVKVWNVRKKSKPFVRDLLRAPAPISCGSFSPDRSKLAVGDATGRLFLFTVTKDEKLEEQFTMTLPGTGRVVRRPKPFTPHPEPPPPSAPALDPDVMALDNVDDEDEDVDEATYARRKYLDTQQVTIHANPVVGAVQGPRYAASGLFLREAHLDDDPAAPLLAKYDHLQQESRHSVLGAGGANCRRRSMRRLVAPTTEEQRLHADNLARDFDPAALDRDDLEDLVRAGALLHLADEAEDWGFEYEGSLLPDDDDCPSESESDIE</sequence>
<dbReference type="PANTHER" id="PTHR19842">
    <property type="entry name" value="G BETA-LIKE PROTEIN GBL"/>
    <property type="match status" value="1"/>
</dbReference>
<name>A0A168CCI2_CORFA</name>
<gene>
    <name evidence="6" type="ORF">ISF_01774</name>
</gene>
<feature type="compositionally biased region" description="Basic and acidic residues" evidence="5">
    <location>
        <begin position="79"/>
        <end position="88"/>
    </location>
</feature>
<dbReference type="SUPFAM" id="SSF50978">
    <property type="entry name" value="WD40 repeat-like"/>
    <property type="match status" value="1"/>
</dbReference>
<evidence type="ECO:0000256" key="4">
    <source>
        <dbReference type="PROSITE-ProRule" id="PRU00221"/>
    </source>
</evidence>
<protein>
    <submittedName>
        <fullName evidence="6">Rik1-associated factor 1</fullName>
    </submittedName>
</protein>
<evidence type="ECO:0000256" key="1">
    <source>
        <dbReference type="ARBA" id="ARBA00009890"/>
    </source>
</evidence>
<dbReference type="STRING" id="1081104.A0A168CCI2"/>